<dbReference type="Pfam" id="PF02229">
    <property type="entry name" value="PC4"/>
    <property type="match status" value="1"/>
</dbReference>
<evidence type="ECO:0000256" key="6">
    <source>
        <dbReference type="ARBA" id="ARBA00023242"/>
    </source>
</evidence>
<organism evidence="9 10">
    <name type="scientific">Anopheles albimanus</name>
    <name type="common">New world malaria mosquito</name>
    <dbReference type="NCBI Taxonomy" id="7167"/>
    <lineage>
        <taxon>Eukaryota</taxon>
        <taxon>Metazoa</taxon>
        <taxon>Ecdysozoa</taxon>
        <taxon>Arthropoda</taxon>
        <taxon>Hexapoda</taxon>
        <taxon>Insecta</taxon>
        <taxon>Pterygota</taxon>
        <taxon>Neoptera</taxon>
        <taxon>Endopterygota</taxon>
        <taxon>Diptera</taxon>
        <taxon>Nematocera</taxon>
        <taxon>Culicoidea</taxon>
        <taxon>Culicidae</taxon>
        <taxon>Anophelinae</taxon>
        <taxon>Anopheles</taxon>
    </lineage>
</organism>
<evidence type="ECO:0000256" key="4">
    <source>
        <dbReference type="ARBA" id="ARBA00023125"/>
    </source>
</evidence>
<proteinExistence type="inferred from homology"/>
<dbReference type="GO" id="GO:0003713">
    <property type="term" value="F:transcription coactivator activity"/>
    <property type="evidence" value="ECO:0007669"/>
    <property type="project" value="InterPro"/>
</dbReference>
<evidence type="ECO:0000259" key="8">
    <source>
        <dbReference type="Pfam" id="PF02229"/>
    </source>
</evidence>
<feature type="domain" description="Transcriptional coactivator p15 (PC4) C-terminal" evidence="8">
    <location>
        <begin position="536"/>
        <end position="585"/>
    </location>
</feature>
<evidence type="ECO:0000256" key="7">
    <source>
        <dbReference type="SAM" id="MobiDB-lite"/>
    </source>
</evidence>
<comment type="subcellular location">
    <subcellularLocation>
        <location evidence="1">Nucleus</location>
    </subcellularLocation>
</comment>
<feature type="region of interest" description="Disordered" evidence="7">
    <location>
        <begin position="176"/>
        <end position="205"/>
    </location>
</feature>
<keyword evidence="10" id="KW-1185">Reference proteome</keyword>
<accession>A0A182FT97</accession>
<dbReference type="VEuPathDB" id="VectorBase:AALB20_031141"/>
<dbReference type="InterPro" id="IPR045125">
    <property type="entry name" value="Sub1/Tcp4-like"/>
</dbReference>
<dbReference type="STRING" id="7167.A0A182FT97"/>
<dbReference type="InterPro" id="IPR003173">
    <property type="entry name" value="PC4_C"/>
</dbReference>
<dbReference type="AlphaFoldDB" id="A0A182FT97"/>
<sequence length="597" mass="64702">MATIGNVKLPDLINRWFEVQNPGTGGTDGATKEPLDIDAINLTLLLKSMGMRLQYLDFDEEKTNTDALTISIKCNRSGIRSELSYDLQQQGCSCPEKTDRDSSFWEVQATGPRVFSKFKNNTSSNLLPDVSERCALVSKAMLANLLDYYQCSIRQVKEGKERAMLKSPLKPKDTSVCVTSPGLSMRTPFSTPPAEGRCTARMSPGSTREMLLKRDFQDAEADRPEEEPKETAVSVAPLRESGIDGHNLTHDILDADSENVHKPVIMPAVTTNSSVPDGESVFNCNEAMKHVITSSPVIRKVPTPVPAPAISLHDTVDMQQERDGNVISHLQQARSQIDMALLLMNQGTTQDVFGGSALTLTPQQNTAIARRSLGTPRFPPVRSGSLLTIDSRRSVTEAVGVKKKTFPATPSALSGRLSLGARGSTIAARADTPRPSIAQVKSIAGLRRTVTMPPPAAVRPKPVTGTSAGTTVTGQRRLPAASSTTGASAKPAMPKNKKQESSSDSDSGPEDRNPVKKAKPSDGAGKSDSTDDGCIQLDKNRKITVREFKGKVYVDIREFYEKDGKQMPGKKGISLSAPQWKKLLESADEVNEKLKQF</sequence>
<protein>
    <recommendedName>
        <fullName evidence="8">Transcriptional coactivator p15 (PC4) C-terminal domain-containing protein</fullName>
    </recommendedName>
</protein>
<evidence type="ECO:0000256" key="5">
    <source>
        <dbReference type="ARBA" id="ARBA00023163"/>
    </source>
</evidence>
<dbReference type="Proteomes" id="UP000069272">
    <property type="component" value="Chromosome 3R"/>
</dbReference>
<keyword evidence="6" id="KW-0539">Nucleus</keyword>
<dbReference type="InterPro" id="IPR009044">
    <property type="entry name" value="ssDNA-bd_transcriptional_reg"/>
</dbReference>
<evidence type="ECO:0000256" key="2">
    <source>
        <dbReference type="ARBA" id="ARBA00009001"/>
    </source>
</evidence>
<comment type="similarity">
    <text evidence="2">Belongs to the transcriptional coactivator PC4 family.</text>
</comment>
<evidence type="ECO:0000256" key="3">
    <source>
        <dbReference type="ARBA" id="ARBA00023015"/>
    </source>
</evidence>
<keyword evidence="5" id="KW-0804">Transcription</keyword>
<dbReference type="GO" id="GO:0060261">
    <property type="term" value="P:positive regulation of transcription initiation by RNA polymerase II"/>
    <property type="evidence" value="ECO:0007669"/>
    <property type="project" value="InterPro"/>
</dbReference>
<reference evidence="9 10" key="1">
    <citation type="journal article" date="2017" name="G3 (Bethesda)">
        <title>The Physical Genome Mapping of Anopheles albimanus Corrected Scaffold Misassemblies and Identified Interarm Rearrangements in Genus Anopheles.</title>
        <authorList>
            <person name="Artemov G.N."/>
            <person name="Peery A.N."/>
            <person name="Jiang X."/>
            <person name="Tu Z."/>
            <person name="Stegniy V.N."/>
            <person name="Sharakhova M.V."/>
            <person name="Sharakhov I.V."/>
        </authorList>
    </citation>
    <scope>NUCLEOTIDE SEQUENCE [LARGE SCALE GENOMIC DNA]</scope>
    <source>
        <strain evidence="9 10">ALBI9_A</strain>
    </source>
</reference>
<reference evidence="9" key="2">
    <citation type="submission" date="2022-08" db="UniProtKB">
        <authorList>
            <consortium name="EnsemblMetazoa"/>
        </authorList>
    </citation>
    <scope>IDENTIFICATION</scope>
    <source>
        <strain evidence="9">STECLA/ALBI9_A</strain>
    </source>
</reference>
<name>A0A182FT97_ANOAL</name>
<evidence type="ECO:0000313" key="10">
    <source>
        <dbReference type="Proteomes" id="UP000069272"/>
    </source>
</evidence>
<feature type="region of interest" description="Disordered" evidence="7">
    <location>
        <begin position="448"/>
        <end position="534"/>
    </location>
</feature>
<dbReference type="SUPFAM" id="SSF54447">
    <property type="entry name" value="ssDNA-binding transcriptional regulator domain"/>
    <property type="match status" value="1"/>
</dbReference>
<dbReference type="GO" id="GO:0003677">
    <property type="term" value="F:DNA binding"/>
    <property type="evidence" value="ECO:0007669"/>
    <property type="project" value="UniProtKB-KW"/>
</dbReference>
<dbReference type="Gene3D" id="2.30.31.10">
    <property type="entry name" value="Transcriptional Coactivator Pc4, Chain A"/>
    <property type="match status" value="1"/>
</dbReference>
<dbReference type="GO" id="GO:0005634">
    <property type="term" value="C:nucleus"/>
    <property type="evidence" value="ECO:0007669"/>
    <property type="project" value="UniProtKB-SubCell"/>
</dbReference>
<feature type="compositionally biased region" description="Low complexity" evidence="7">
    <location>
        <begin position="463"/>
        <end position="474"/>
    </location>
</feature>
<evidence type="ECO:0000256" key="1">
    <source>
        <dbReference type="ARBA" id="ARBA00004123"/>
    </source>
</evidence>
<keyword evidence="3" id="KW-0805">Transcription regulation</keyword>
<dbReference type="PANTHER" id="PTHR13215">
    <property type="entry name" value="RNA POLYMERASE II TRANSCRIPTIONAL COACTIVATOR"/>
    <property type="match status" value="1"/>
</dbReference>
<evidence type="ECO:0000313" key="9">
    <source>
        <dbReference type="EnsemblMetazoa" id="AALB009777-PA"/>
    </source>
</evidence>
<dbReference type="EnsemblMetazoa" id="AALB009777-RA">
    <property type="protein sequence ID" value="AALB009777-PA"/>
    <property type="gene ID" value="AALB009777"/>
</dbReference>
<keyword evidence="4" id="KW-0238">DNA-binding</keyword>
<dbReference type="VEuPathDB" id="VectorBase:AALB017659"/>